<name>A0A0E3W364_9FIRM</name>
<accession>A0A0E3W364</accession>
<reference evidence="1 2" key="1">
    <citation type="submission" date="2015-03" db="EMBL/GenBank/DDBJ databases">
        <authorList>
            <person name="Murphy D."/>
        </authorList>
    </citation>
    <scope>NUCLEOTIDE SEQUENCE [LARGE SCALE GENOMIC DNA]</scope>
    <source>
        <strain evidence="1 2">OL-4</strain>
    </source>
</reference>
<dbReference type="Proteomes" id="UP000045545">
    <property type="component" value="Unassembled WGS sequence"/>
</dbReference>
<organism evidence="1 2">
    <name type="scientific">Syntrophomonas zehnderi OL-4</name>
    <dbReference type="NCBI Taxonomy" id="690567"/>
    <lineage>
        <taxon>Bacteria</taxon>
        <taxon>Bacillati</taxon>
        <taxon>Bacillota</taxon>
        <taxon>Clostridia</taxon>
        <taxon>Eubacteriales</taxon>
        <taxon>Syntrophomonadaceae</taxon>
        <taxon>Syntrophomonas</taxon>
    </lineage>
</organism>
<protein>
    <submittedName>
        <fullName evidence="1">Uncharacterized</fullName>
    </submittedName>
</protein>
<dbReference type="STRING" id="690567.1399"/>
<proteinExistence type="predicted"/>
<dbReference type="EMBL" id="CGIH01000026">
    <property type="protein sequence ID" value="CFX53249.1"/>
    <property type="molecule type" value="Genomic_DNA"/>
</dbReference>
<evidence type="ECO:0000313" key="2">
    <source>
        <dbReference type="Proteomes" id="UP000045545"/>
    </source>
</evidence>
<sequence>MRNKWGKGDPVNLSDLLRITPVANEILHLSDELNMTVTDVMWIVAQILENSEELENSSVFQLADDIVSLDDEWDESDLEALEEELDQSAYLVNVKINGTGRFPEIGFKAGINDKEDMNYFFDMIVEMLDRLDG</sequence>
<dbReference type="RefSeq" id="WP_046496955.1">
    <property type="nucleotide sequence ID" value="NZ_CGIH01000026.1"/>
</dbReference>
<dbReference type="AlphaFoldDB" id="A0A0E3W364"/>
<dbReference type="OrthoDB" id="2083742at2"/>
<keyword evidence="2" id="KW-1185">Reference proteome</keyword>
<evidence type="ECO:0000313" key="1">
    <source>
        <dbReference type="EMBL" id="CFX53249.1"/>
    </source>
</evidence>
<gene>
    <name evidence="1" type="ORF">1399</name>
</gene>